<evidence type="ECO:0000313" key="5">
    <source>
        <dbReference type="EMBL" id="MCO6049382.1"/>
    </source>
</evidence>
<sequence>MTSPIEQRREAAIRIAHEAGELGLKHFREIETLTIEKKGHQDLVSNADRELEILVRERLAEAFPEDGITGEEHADRPGTSGFTWAIDPIDGTANFVRGIPAWCVSIACADAQGVVVGVIREPSSGETFAASRGGGASVNGRPMKVADVSSLGEGTVGVGFSNRSEAKKTLKLIGDIIGEGGFFFRNASGALMLAYVAAGRLIGYVEEHMNSWDCLAAFLMIEEAGGTILRPDPDTMIKSGCMAICGGPKLYPRLEQLAQDAFGHIAR</sequence>
<comment type="caution">
    <text evidence="5">The sequence shown here is derived from an EMBL/GenBank/DDBJ whole genome shotgun (WGS) entry which is preliminary data.</text>
</comment>
<dbReference type="PRINTS" id="PR00377">
    <property type="entry name" value="IMPHPHTASES"/>
</dbReference>
<evidence type="ECO:0000256" key="3">
    <source>
        <dbReference type="ARBA" id="ARBA00022801"/>
    </source>
</evidence>
<dbReference type="PRINTS" id="PR01959">
    <property type="entry name" value="SBIMPHPHTASE"/>
</dbReference>
<dbReference type="EMBL" id="JAMXQS010000003">
    <property type="protein sequence ID" value="MCO6049382.1"/>
    <property type="molecule type" value="Genomic_DNA"/>
</dbReference>
<dbReference type="PROSITE" id="PS00629">
    <property type="entry name" value="IMP_1"/>
    <property type="match status" value="1"/>
</dbReference>
<accession>A0ABT1C3G9</accession>
<dbReference type="Gene3D" id="3.40.190.80">
    <property type="match status" value="1"/>
</dbReference>
<dbReference type="SUPFAM" id="SSF56655">
    <property type="entry name" value="Carbohydrate phosphatase"/>
    <property type="match status" value="1"/>
</dbReference>
<dbReference type="InterPro" id="IPR022337">
    <property type="entry name" value="Inositol_monophosphatase_SuhB"/>
</dbReference>
<evidence type="ECO:0000313" key="6">
    <source>
        <dbReference type="Proteomes" id="UP001205906"/>
    </source>
</evidence>
<dbReference type="RefSeq" id="WP_252817165.1">
    <property type="nucleotide sequence ID" value="NZ_JAMXQS010000003.1"/>
</dbReference>
<evidence type="ECO:0000256" key="4">
    <source>
        <dbReference type="ARBA" id="ARBA00022842"/>
    </source>
</evidence>
<dbReference type="PANTHER" id="PTHR20854:SF4">
    <property type="entry name" value="INOSITOL-1-MONOPHOSPHATASE-RELATED"/>
    <property type="match status" value="1"/>
</dbReference>
<comment type="similarity">
    <text evidence="1">Belongs to the inositol monophosphatase superfamily.</text>
</comment>
<evidence type="ECO:0000256" key="2">
    <source>
        <dbReference type="ARBA" id="ARBA00022723"/>
    </source>
</evidence>
<evidence type="ECO:0000256" key="1">
    <source>
        <dbReference type="ARBA" id="ARBA00009759"/>
    </source>
</evidence>
<organism evidence="5 6">
    <name type="scientific">Mesorhizobium liriopis</name>
    <dbReference type="NCBI Taxonomy" id="2953882"/>
    <lineage>
        <taxon>Bacteria</taxon>
        <taxon>Pseudomonadati</taxon>
        <taxon>Pseudomonadota</taxon>
        <taxon>Alphaproteobacteria</taxon>
        <taxon>Hyphomicrobiales</taxon>
        <taxon>Phyllobacteriaceae</taxon>
        <taxon>Mesorhizobium</taxon>
    </lineage>
</organism>
<dbReference type="Gene3D" id="3.30.540.10">
    <property type="entry name" value="Fructose-1,6-Bisphosphatase, subunit A, domain 1"/>
    <property type="match status" value="1"/>
</dbReference>
<proteinExistence type="inferred from homology"/>
<dbReference type="InterPro" id="IPR000760">
    <property type="entry name" value="Inositol_monophosphatase-like"/>
</dbReference>
<name>A0ABT1C3G9_9HYPH</name>
<keyword evidence="2" id="KW-0479">Metal-binding</keyword>
<gene>
    <name evidence="5" type="ORF">NGM99_06215</name>
</gene>
<dbReference type="InterPro" id="IPR020583">
    <property type="entry name" value="Inositol_monoP_metal-BS"/>
</dbReference>
<keyword evidence="3" id="KW-0378">Hydrolase</keyword>
<keyword evidence="6" id="KW-1185">Reference proteome</keyword>
<protein>
    <submittedName>
        <fullName evidence="5">Inositol monophosphatase</fullName>
    </submittedName>
</protein>
<keyword evidence="4" id="KW-0460">Magnesium</keyword>
<dbReference type="PANTHER" id="PTHR20854">
    <property type="entry name" value="INOSITOL MONOPHOSPHATASE"/>
    <property type="match status" value="1"/>
</dbReference>
<dbReference type="Proteomes" id="UP001205906">
    <property type="component" value="Unassembled WGS sequence"/>
</dbReference>
<dbReference type="Pfam" id="PF00459">
    <property type="entry name" value="Inositol_P"/>
    <property type="match status" value="1"/>
</dbReference>
<reference evidence="5 6" key="1">
    <citation type="submission" date="2022-06" db="EMBL/GenBank/DDBJ databases">
        <title>Mesorhizobium sp. strain RP14 Genome sequencing and assembly.</title>
        <authorList>
            <person name="Kim I."/>
        </authorList>
    </citation>
    <scope>NUCLEOTIDE SEQUENCE [LARGE SCALE GENOMIC DNA]</scope>
    <source>
        <strain evidence="6">RP14(2022)</strain>
    </source>
</reference>